<evidence type="ECO:0000259" key="3">
    <source>
        <dbReference type="PROSITE" id="PS50157"/>
    </source>
</evidence>
<feature type="domain" description="C2H2-type" evidence="3">
    <location>
        <begin position="126"/>
        <end position="149"/>
    </location>
</feature>
<protein>
    <recommendedName>
        <fullName evidence="3">C2H2-type domain-containing protein</fullName>
    </recommendedName>
</protein>
<keyword evidence="1" id="KW-0479">Metal-binding</keyword>
<gene>
    <name evidence="4" type="ORF">PEVE_00039292</name>
</gene>
<evidence type="ECO:0000256" key="1">
    <source>
        <dbReference type="PROSITE-ProRule" id="PRU00042"/>
    </source>
</evidence>
<evidence type="ECO:0000256" key="2">
    <source>
        <dbReference type="SAM" id="MobiDB-lite"/>
    </source>
</evidence>
<feature type="region of interest" description="Disordered" evidence="2">
    <location>
        <begin position="224"/>
        <end position="292"/>
    </location>
</feature>
<organism evidence="4 5">
    <name type="scientific">Porites evermanni</name>
    <dbReference type="NCBI Taxonomy" id="104178"/>
    <lineage>
        <taxon>Eukaryota</taxon>
        <taxon>Metazoa</taxon>
        <taxon>Cnidaria</taxon>
        <taxon>Anthozoa</taxon>
        <taxon>Hexacorallia</taxon>
        <taxon>Scleractinia</taxon>
        <taxon>Fungiina</taxon>
        <taxon>Poritidae</taxon>
        <taxon>Porites</taxon>
    </lineage>
</organism>
<keyword evidence="5" id="KW-1185">Reference proteome</keyword>
<keyword evidence="1" id="KW-0863">Zinc-finger</keyword>
<sequence>MLDERPLVTLKKNWMPTMTWKDDALILHAVSERELLNLNQTKALTSFSLDLEGIDQDKNNELLDIKEVLSNQEIKRSYKKVSFLSPAAVVCVAFDTTTDDNGEPATAGSTSDARSALRATNGAGLLPCPDCGREFCGKAGVSQHQRRAHKEAYHKDHVLEQRKKARWVYEEKVLLERVEKNMVELGLTITSKTMAEQFPSRYSESIKNMQQTAEYKGILESLTGVHGTQDGPAGGSASSSAGLGTQDGRVEGGDSSEAQATFGATLPSLQVTREQPETRVSGPQMTDSTEQCGWSDALRRALEGVHLDLGEVTIEEIVPGCP</sequence>
<feature type="compositionally biased region" description="Polar residues" evidence="2">
    <location>
        <begin position="281"/>
        <end position="292"/>
    </location>
</feature>
<dbReference type="InterPro" id="IPR013087">
    <property type="entry name" value="Znf_C2H2_type"/>
</dbReference>
<accession>A0ABN8MQ35</accession>
<reference evidence="4 5" key="1">
    <citation type="submission" date="2022-05" db="EMBL/GenBank/DDBJ databases">
        <authorList>
            <consortium name="Genoscope - CEA"/>
            <person name="William W."/>
        </authorList>
    </citation>
    <scope>NUCLEOTIDE SEQUENCE [LARGE SCALE GENOMIC DNA]</scope>
</reference>
<comment type="caution">
    <text evidence="4">The sequence shown here is derived from an EMBL/GenBank/DDBJ whole genome shotgun (WGS) entry which is preliminary data.</text>
</comment>
<name>A0ABN8MQ35_9CNID</name>
<dbReference type="Proteomes" id="UP001159427">
    <property type="component" value="Unassembled WGS sequence"/>
</dbReference>
<dbReference type="PROSITE" id="PS00028">
    <property type="entry name" value="ZINC_FINGER_C2H2_1"/>
    <property type="match status" value="1"/>
</dbReference>
<dbReference type="PROSITE" id="PS50157">
    <property type="entry name" value="ZINC_FINGER_C2H2_2"/>
    <property type="match status" value="1"/>
</dbReference>
<keyword evidence="1" id="KW-0862">Zinc</keyword>
<feature type="non-terminal residue" evidence="4">
    <location>
        <position position="322"/>
    </location>
</feature>
<dbReference type="EMBL" id="CALNXI010000690">
    <property type="protein sequence ID" value="CAH3033362.1"/>
    <property type="molecule type" value="Genomic_DNA"/>
</dbReference>
<evidence type="ECO:0000313" key="4">
    <source>
        <dbReference type="EMBL" id="CAH3033362.1"/>
    </source>
</evidence>
<evidence type="ECO:0000313" key="5">
    <source>
        <dbReference type="Proteomes" id="UP001159427"/>
    </source>
</evidence>
<proteinExistence type="predicted"/>